<name>A0A8I0MVR9_9GAMM</name>
<evidence type="ECO:0000259" key="3">
    <source>
        <dbReference type="PROSITE" id="PS50977"/>
    </source>
</evidence>
<gene>
    <name evidence="4" type="ORF">PPEP_a3597</name>
</gene>
<dbReference type="PROSITE" id="PS50977">
    <property type="entry name" value="HTH_TETR_2"/>
    <property type="match status" value="1"/>
</dbReference>
<dbReference type="PANTHER" id="PTHR43479:SF11">
    <property type="entry name" value="ACREF_ENVCD OPERON REPRESSOR-RELATED"/>
    <property type="match status" value="1"/>
</dbReference>
<proteinExistence type="predicted"/>
<evidence type="ECO:0000313" key="4">
    <source>
        <dbReference type="EMBL" id="MBE0346388.1"/>
    </source>
</evidence>
<dbReference type="Proteomes" id="UP000660708">
    <property type="component" value="Unassembled WGS sequence"/>
</dbReference>
<dbReference type="EMBL" id="AQHF01000021">
    <property type="protein sequence ID" value="MBE0346388.1"/>
    <property type="molecule type" value="Genomic_DNA"/>
</dbReference>
<dbReference type="InterPro" id="IPR001647">
    <property type="entry name" value="HTH_TetR"/>
</dbReference>
<reference evidence="4 5" key="1">
    <citation type="submission" date="2015-06" db="EMBL/GenBank/DDBJ databases">
        <title>Genome sequence of Pseudoalteromonas peptidolytica.</title>
        <authorList>
            <person name="Xie B.-B."/>
            <person name="Rong J.-C."/>
            <person name="Qin Q.-L."/>
            <person name="Zhang Y.-Z."/>
        </authorList>
    </citation>
    <scope>NUCLEOTIDE SEQUENCE [LARGE SCALE GENOMIC DNA]</scope>
    <source>
        <strain evidence="4 5">F12-50-A1</strain>
    </source>
</reference>
<comment type="caution">
    <text evidence="4">The sequence shown here is derived from an EMBL/GenBank/DDBJ whole genome shotgun (WGS) entry which is preliminary data.</text>
</comment>
<dbReference type="RefSeq" id="WP_147389502.1">
    <property type="nucleotide sequence ID" value="NZ_AQHF01000021.1"/>
</dbReference>
<dbReference type="GO" id="GO:0003677">
    <property type="term" value="F:DNA binding"/>
    <property type="evidence" value="ECO:0007669"/>
    <property type="project" value="UniProtKB-UniRule"/>
</dbReference>
<protein>
    <recommendedName>
        <fullName evidence="3">HTH tetR-type domain-containing protein</fullName>
    </recommendedName>
</protein>
<evidence type="ECO:0000256" key="2">
    <source>
        <dbReference type="PROSITE-ProRule" id="PRU00335"/>
    </source>
</evidence>
<dbReference type="PROSITE" id="PS01081">
    <property type="entry name" value="HTH_TETR_1"/>
    <property type="match status" value="1"/>
</dbReference>
<dbReference type="InterPro" id="IPR009057">
    <property type="entry name" value="Homeodomain-like_sf"/>
</dbReference>
<dbReference type="InterPro" id="IPR023772">
    <property type="entry name" value="DNA-bd_HTH_TetR-type_CS"/>
</dbReference>
<feature type="domain" description="HTH tetR-type" evidence="3">
    <location>
        <begin position="5"/>
        <end position="65"/>
    </location>
</feature>
<dbReference type="PANTHER" id="PTHR43479">
    <property type="entry name" value="ACREF/ENVCD OPERON REPRESSOR-RELATED"/>
    <property type="match status" value="1"/>
</dbReference>
<dbReference type="PRINTS" id="PR00455">
    <property type="entry name" value="HTHTETR"/>
</dbReference>
<dbReference type="Gene3D" id="1.10.357.10">
    <property type="entry name" value="Tetracycline Repressor, domain 2"/>
    <property type="match status" value="1"/>
</dbReference>
<dbReference type="SUPFAM" id="SSF46689">
    <property type="entry name" value="Homeodomain-like"/>
    <property type="match status" value="1"/>
</dbReference>
<dbReference type="AlphaFoldDB" id="A0A8I0MVR9"/>
<keyword evidence="5" id="KW-1185">Reference proteome</keyword>
<dbReference type="Pfam" id="PF00440">
    <property type="entry name" value="TetR_N"/>
    <property type="match status" value="1"/>
</dbReference>
<evidence type="ECO:0000256" key="1">
    <source>
        <dbReference type="ARBA" id="ARBA00023125"/>
    </source>
</evidence>
<keyword evidence="1 2" id="KW-0238">DNA-binding</keyword>
<dbReference type="InterPro" id="IPR050624">
    <property type="entry name" value="HTH-type_Tx_Regulator"/>
</dbReference>
<sequence>MKKREITYKKILESGWLLFQQKGFEETTTRQIAQQAGVATGTVFAHFPTKLEILKVAMYEQIEQLIAQAQKSDTQHSASLKLRHYAKYLFAFYLDNRAFSKELITGIIWQSHFFSAQLDLFKQLLFSEQEYDELKASVMMDCYFMTVIEGLNDETSSVDDLIYRLSQKLKLISHQSV</sequence>
<organism evidence="4 5">
    <name type="scientific">Pseudoalteromonas peptidolytica F12-50-A1</name>
    <dbReference type="NCBI Taxonomy" id="1315280"/>
    <lineage>
        <taxon>Bacteria</taxon>
        <taxon>Pseudomonadati</taxon>
        <taxon>Pseudomonadota</taxon>
        <taxon>Gammaproteobacteria</taxon>
        <taxon>Alteromonadales</taxon>
        <taxon>Pseudoalteromonadaceae</taxon>
        <taxon>Pseudoalteromonas</taxon>
    </lineage>
</organism>
<feature type="DNA-binding region" description="H-T-H motif" evidence="2">
    <location>
        <begin position="28"/>
        <end position="47"/>
    </location>
</feature>
<evidence type="ECO:0000313" key="5">
    <source>
        <dbReference type="Proteomes" id="UP000660708"/>
    </source>
</evidence>
<accession>A0A8I0MVR9</accession>